<protein>
    <submittedName>
        <fullName evidence="1">Uncharacterized protein</fullName>
    </submittedName>
</protein>
<sequence>MISSRPPPFPLDRKPRVYDRNSGPLRSCQETHLYGQKAASCRESEGTEDETSKSEGLNKHGTSTRRQQKTSNTPQGPEECNSSGPPPGMQTANHMTRHAERQATDRGAFKSGDTACVHSKKCQGGSAQEVTLTPGNAHMFPWAWHFEAAFHP</sequence>
<dbReference type="EMBL" id="CM055751">
    <property type="protein sequence ID" value="KAJ7993348.1"/>
    <property type="molecule type" value="Genomic_DNA"/>
</dbReference>
<evidence type="ECO:0000313" key="1">
    <source>
        <dbReference type="EMBL" id="KAJ7993348.1"/>
    </source>
</evidence>
<evidence type="ECO:0000313" key="2">
    <source>
        <dbReference type="Proteomes" id="UP001157502"/>
    </source>
</evidence>
<comment type="caution">
    <text evidence="1">The sequence shown here is derived from an EMBL/GenBank/DDBJ whole genome shotgun (WGS) entry which is preliminary data.</text>
</comment>
<accession>A0ACC2FPW2</accession>
<reference evidence="1" key="1">
    <citation type="submission" date="2021-05" db="EMBL/GenBank/DDBJ databases">
        <authorList>
            <person name="Pan Q."/>
            <person name="Jouanno E."/>
            <person name="Zahm M."/>
            <person name="Klopp C."/>
            <person name="Cabau C."/>
            <person name="Louis A."/>
            <person name="Berthelot C."/>
            <person name="Parey E."/>
            <person name="Roest Crollius H."/>
            <person name="Montfort J."/>
            <person name="Robinson-Rechavi M."/>
            <person name="Bouchez O."/>
            <person name="Lampietro C."/>
            <person name="Lopez Roques C."/>
            <person name="Donnadieu C."/>
            <person name="Postlethwait J."/>
            <person name="Bobe J."/>
            <person name="Dillon D."/>
            <person name="Chandos A."/>
            <person name="von Hippel F."/>
            <person name="Guiguen Y."/>
        </authorList>
    </citation>
    <scope>NUCLEOTIDE SEQUENCE</scope>
    <source>
        <strain evidence="1">YG-Jan2019</strain>
    </source>
</reference>
<dbReference type="Proteomes" id="UP001157502">
    <property type="component" value="Chromosome 24"/>
</dbReference>
<name>A0ACC2FPW2_DALPE</name>
<organism evidence="1 2">
    <name type="scientific">Dallia pectoralis</name>
    <name type="common">Alaska blackfish</name>
    <dbReference type="NCBI Taxonomy" id="75939"/>
    <lineage>
        <taxon>Eukaryota</taxon>
        <taxon>Metazoa</taxon>
        <taxon>Chordata</taxon>
        <taxon>Craniata</taxon>
        <taxon>Vertebrata</taxon>
        <taxon>Euteleostomi</taxon>
        <taxon>Actinopterygii</taxon>
        <taxon>Neopterygii</taxon>
        <taxon>Teleostei</taxon>
        <taxon>Protacanthopterygii</taxon>
        <taxon>Esociformes</taxon>
        <taxon>Umbridae</taxon>
        <taxon>Dallia</taxon>
    </lineage>
</organism>
<proteinExistence type="predicted"/>
<gene>
    <name evidence="1" type="ORF">DPEC_G00271490</name>
</gene>
<keyword evidence="2" id="KW-1185">Reference proteome</keyword>